<evidence type="ECO:0000256" key="1">
    <source>
        <dbReference type="SAM" id="Coils"/>
    </source>
</evidence>
<feature type="signal peptide" evidence="2">
    <location>
        <begin position="1"/>
        <end position="21"/>
    </location>
</feature>
<protein>
    <recommendedName>
        <fullName evidence="5">DUF4139 domain-containing protein</fullName>
    </recommendedName>
</protein>
<evidence type="ECO:0000313" key="4">
    <source>
        <dbReference type="Proteomes" id="UP000009286"/>
    </source>
</evidence>
<dbReference type="OrthoDB" id="580912at2"/>
<dbReference type="InterPro" id="IPR011935">
    <property type="entry name" value="CHP02231"/>
</dbReference>
<reference evidence="3 4" key="1">
    <citation type="journal article" date="2011" name="BMC Genomics">
        <title>Genomic insights into an obligate epibiotic bacterial predator: Micavibrio aeruginosavorus ARL-13.</title>
        <authorList>
            <person name="Wang Z."/>
            <person name="Kadouri D."/>
            <person name="Wu M."/>
        </authorList>
    </citation>
    <scope>NUCLEOTIDE SEQUENCE [LARGE SCALE GENOMIC DNA]</scope>
    <source>
        <strain evidence="3 4">ARL-13</strain>
    </source>
</reference>
<feature type="chain" id="PRO_5003432088" description="DUF4139 domain-containing protein" evidence="2">
    <location>
        <begin position="22"/>
        <end position="698"/>
    </location>
</feature>
<keyword evidence="4" id="KW-1185">Reference proteome</keyword>
<sequence length="698" mass="76178">MTKLRFALLASALFMATPVFADELPLKRAVISTSGVALYEHAGTIEGNADIALPVRLDQVDDALKSLVVFDTLGTIGGVNLPGRQPLDEAFRDLPFTQADLQSPVTLLNALKGAQVSLDGGITGRLIGVTSETEKTDAGTITRHRVTVMSDTGMKSAVMENLNAVQFTEKAVQDQITRALEAVYTNRVKDQRTLNVTLNGEGKRDVALAYLQAAPLWKSTYRLVLPNEGAEDKTALIQGWAVLENTTGQDWNDVAVTITSGSPVTYTQALYESYYLPRTNLPVKVIDRVMPRVDGGTIGTAEQIEQKSRERVLRKAEGYGGGAEMQMLAAAAPAPAMAEMAMDSAANYGATESYMPSVAPPDMAAAQTALAAETATQMLFTFPTPVTLPAGDSLMVPFISEKMDAQRLYVYQPETNSAHPLAAVKVKNDGDTGLPPGILTLFDGGAPNLVHVGDAEMPLIPAGEDRFISFALDTKTNIEQKTEDDRQLGLITIANGTFTQKVSWRNTTTYTAKAPANEDREIVIEHPRRDGWELIMPKGYEGEPDVTSTHYRLTLNVKKGESQSMSITLRRDDAETMALTYMNEADLDARMAAMGKDLPDDLRKAMDQVKVLRAAVAEQETALRQIENTRSQIYADQERLRQNLETVAPNNKLGKRYLKQLEEQENALDKLASSEAAIEVKLNDARKALNDYIATLKF</sequence>
<dbReference type="Proteomes" id="UP000009286">
    <property type="component" value="Chromosome"/>
</dbReference>
<dbReference type="RefSeq" id="WP_014102946.1">
    <property type="nucleotide sequence ID" value="NC_016026.1"/>
</dbReference>
<keyword evidence="2" id="KW-0732">Signal</keyword>
<dbReference type="eggNOG" id="COG5316">
    <property type="taxonomic scope" value="Bacteria"/>
</dbReference>
<dbReference type="AlphaFoldDB" id="G2KM27"/>
<organism evidence="3 4">
    <name type="scientific">Micavibrio aeruginosavorus (strain ARL-13)</name>
    <dbReference type="NCBI Taxonomy" id="856793"/>
    <lineage>
        <taxon>Bacteria</taxon>
        <taxon>Pseudomonadati</taxon>
        <taxon>Bdellovibrionota</taxon>
        <taxon>Bdellovibrionia</taxon>
        <taxon>Bdellovibrionales</taxon>
        <taxon>Pseudobdellovibrionaceae</taxon>
        <taxon>Micavibrio</taxon>
    </lineage>
</organism>
<dbReference type="EMBL" id="CP002382">
    <property type="protein sequence ID" value="AEP09723.1"/>
    <property type="molecule type" value="Genomic_DNA"/>
</dbReference>
<dbReference type="KEGG" id="mai:MICA_1405"/>
<dbReference type="PANTHER" id="PTHR31005:SF8">
    <property type="entry name" value="DUF4139 DOMAIN-CONTAINING PROTEIN"/>
    <property type="match status" value="1"/>
</dbReference>
<dbReference type="HOGENOM" id="CLU_025153_0_0_5"/>
<keyword evidence="1" id="KW-0175">Coiled coil</keyword>
<accession>G2KM27</accession>
<name>G2KM27_MICAA</name>
<dbReference type="STRING" id="856793.MICA_1405"/>
<evidence type="ECO:0000313" key="3">
    <source>
        <dbReference type="EMBL" id="AEP09723.1"/>
    </source>
</evidence>
<feature type="coiled-coil region" evidence="1">
    <location>
        <begin position="602"/>
        <end position="681"/>
    </location>
</feature>
<proteinExistence type="predicted"/>
<gene>
    <name evidence="3" type="ordered locus">MICA_1405</name>
</gene>
<dbReference type="PANTHER" id="PTHR31005">
    <property type="entry name" value="DUF4139 DOMAIN-CONTAINING PROTEIN"/>
    <property type="match status" value="1"/>
</dbReference>
<evidence type="ECO:0000256" key="2">
    <source>
        <dbReference type="SAM" id="SignalP"/>
    </source>
</evidence>
<evidence type="ECO:0008006" key="5">
    <source>
        <dbReference type="Google" id="ProtNLM"/>
    </source>
</evidence>